<evidence type="ECO:0000313" key="8">
    <source>
        <dbReference type="Proteomes" id="UP000319859"/>
    </source>
</evidence>
<gene>
    <name evidence="7" type="ORF">FBZ89_106318</name>
</gene>
<dbReference type="PANTHER" id="PTHR12219">
    <property type="entry name" value="NADH-UBIQUINONE OXIDOREDUCTASE"/>
    <property type="match status" value="1"/>
</dbReference>
<dbReference type="AlphaFoldDB" id="A0A560FH22"/>
<dbReference type="InterPro" id="IPR038532">
    <property type="entry name" value="NDUFS4-like_sf"/>
</dbReference>
<dbReference type="PANTHER" id="PTHR12219:SF8">
    <property type="entry name" value="NADH DEHYDROGENASE [UBIQUINONE] IRON-SULFUR PROTEIN 4, MITOCHONDRIAL"/>
    <property type="match status" value="1"/>
</dbReference>
<evidence type="ECO:0000256" key="6">
    <source>
        <dbReference type="ARBA" id="ARBA00023136"/>
    </source>
</evidence>
<evidence type="ECO:0000256" key="3">
    <source>
        <dbReference type="ARBA" id="ARBA00022660"/>
    </source>
</evidence>
<accession>A0A560FH22</accession>
<name>A0A560FH22_9PROT</name>
<evidence type="ECO:0000256" key="1">
    <source>
        <dbReference type="ARBA" id="ARBA00004370"/>
    </source>
</evidence>
<dbReference type="OrthoDB" id="9799572at2"/>
<dbReference type="RefSeq" id="WP_145750386.1">
    <property type="nucleotide sequence ID" value="NZ_VITN01000006.1"/>
</dbReference>
<evidence type="ECO:0000256" key="2">
    <source>
        <dbReference type="ARBA" id="ARBA00022448"/>
    </source>
</evidence>
<evidence type="ECO:0000256" key="5">
    <source>
        <dbReference type="ARBA" id="ARBA00022982"/>
    </source>
</evidence>
<dbReference type="Pfam" id="PF04800">
    <property type="entry name" value="NDUS4"/>
    <property type="match status" value="1"/>
</dbReference>
<sequence>MQVRIYQPAKTAMQSGRAKTHSWILEYELATARRPEPLMGWTSSGDTLNQVKLTFDSAEEAIAYATRKGWTYEVITHNDRIVRPKNYADNFRTDRPRVGRF</sequence>
<organism evidence="7 8">
    <name type="scientific">Nitrospirillum amazonense</name>
    <dbReference type="NCBI Taxonomy" id="28077"/>
    <lineage>
        <taxon>Bacteria</taxon>
        <taxon>Pseudomonadati</taxon>
        <taxon>Pseudomonadota</taxon>
        <taxon>Alphaproteobacteria</taxon>
        <taxon>Rhodospirillales</taxon>
        <taxon>Azospirillaceae</taxon>
        <taxon>Nitrospirillum</taxon>
    </lineage>
</organism>
<proteinExistence type="predicted"/>
<keyword evidence="3" id="KW-0679">Respiratory chain</keyword>
<keyword evidence="2" id="KW-0813">Transport</keyword>
<dbReference type="InterPro" id="IPR006885">
    <property type="entry name" value="NADH_UbQ_FeS_4_mit-like"/>
</dbReference>
<evidence type="ECO:0000256" key="4">
    <source>
        <dbReference type="ARBA" id="ARBA00022946"/>
    </source>
</evidence>
<keyword evidence="5" id="KW-0249">Electron transport</keyword>
<dbReference type="Gene3D" id="3.30.160.190">
    <property type="entry name" value="atu1810 like domain"/>
    <property type="match status" value="1"/>
</dbReference>
<dbReference type="EMBL" id="VITN01000006">
    <property type="protein sequence ID" value="TWB20913.1"/>
    <property type="molecule type" value="Genomic_DNA"/>
</dbReference>
<protein>
    <submittedName>
        <fullName evidence="7">ETC complex I subunit-like protein</fullName>
    </submittedName>
</protein>
<dbReference type="GO" id="GO:0022900">
    <property type="term" value="P:electron transport chain"/>
    <property type="evidence" value="ECO:0007669"/>
    <property type="project" value="InterPro"/>
</dbReference>
<comment type="caution">
    <text evidence="7">The sequence shown here is derived from an EMBL/GenBank/DDBJ whole genome shotgun (WGS) entry which is preliminary data.</text>
</comment>
<evidence type="ECO:0000313" key="7">
    <source>
        <dbReference type="EMBL" id="TWB20913.1"/>
    </source>
</evidence>
<reference evidence="7 8" key="1">
    <citation type="submission" date="2019-06" db="EMBL/GenBank/DDBJ databases">
        <title>Genomic Encyclopedia of Type Strains, Phase IV (KMG-V): Genome sequencing to study the core and pangenomes of soil and plant-associated prokaryotes.</title>
        <authorList>
            <person name="Whitman W."/>
        </authorList>
    </citation>
    <scope>NUCLEOTIDE SEQUENCE [LARGE SCALE GENOMIC DNA]</scope>
    <source>
        <strain evidence="7 8">BR 11880</strain>
    </source>
</reference>
<dbReference type="GO" id="GO:0016020">
    <property type="term" value="C:membrane"/>
    <property type="evidence" value="ECO:0007669"/>
    <property type="project" value="UniProtKB-SubCell"/>
</dbReference>
<keyword evidence="6" id="KW-0472">Membrane</keyword>
<comment type="subcellular location">
    <subcellularLocation>
        <location evidence="1">Membrane</location>
    </subcellularLocation>
</comment>
<dbReference type="Proteomes" id="UP000319859">
    <property type="component" value="Unassembled WGS sequence"/>
</dbReference>
<keyword evidence="4" id="KW-0809">Transit peptide</keyword>